<dbReference type="eggNOG" id="arCOG02487">
    <property type="taxonomic scope" value="Archaea"/>
</dbReference>
<proteinExistence type="predicted"/>
<organism evidence="3 4">
    <name type="scientific">Pyrolobus fumarii (strain DSM 11204 / 1A)</name>
    <dbReference type="NCBI Taxonomy" id="694429"/>
    <lineage>
        <taxon>Archaea</taxon>
        <taxon>Thermoproteota</taxon>
        <taxon>Thermoprotei</taxon>
        <taxon>Desulfurococcales</taxon>
        <taxon>Pyrodictiaceae</taxon>
        <taxon>Pyrolobus</taxon>
    </lineage>
</organism>
<dbReference type="SUPFAM" id="SSF58113">
    <property type="entry name" value="Apolipoprotein A-I"/>
    <property type="match status" value="1"/>
</dbReference>
<dbReference type="Gene3D" id="2.60.40.3800">
    <property type="match status" value="1"/>
</dbReference>
<dbReference type="InterPro" id="IPR029030">
    <property type="entry name" value="Caspase-like_dom_sf"/>
</dbReference>
<dbReference type="Proteomes" id="UP000001037">
    <property type="component" value="Chromosome"/>
</dbReference>
<keyword evidence="4" id="KW-1185">Reference proteome</keyword>
<dbReference type="eggNOG" id="arCOG07760">
    <property type="taxonomic scope" value="Archaea"/>
</dbReference>
<dbReference type="GO" id="GO:0006508">
    <property type="term" value="P:proteolysis"/>
    <property type="evidence" value="ECO:0007669"/>
    <property type="project" value="InterPro"/>
</dbReference>
<dbReference type="PROSITE" id="PS50194">
    <property type="entry name" value="FILAMIN_REPEAT"/>
    <property type="match status" value="1"/>
</dbReference>
<evidence type="ECO:0000259" key="2">
    <source>
        <dbReference type="Pfam" id="PF01364"/>
    </source>
</evidence>
<name>G0EDG3_PYRF1</name>
<evidence type="ECO:0000256" key="1">
    <source>
        <dbReference type="ARBA" id="ARBA00022729"/>
    </source>
</evidence>
<dbReference type="KEGG" id="pfm:Pyrfu_0779"/>
<dbReference type="InterPro" id="IPR038490">
    <property type="entry name" value="Gingipain_propep_sf"/>
</dbReference>
<dbReference type="Gene3D" id="1.20.120.20">
    <property type="entry name" value="Apolipoprotein"/>
    <property type="match status" value="1"/>
</dbReference>
<accession>G0EDG3</accession>
<dbReference type="EMBL" id="CP002838">
    <property type="protein sequence ID" value="AEM38648.1"/>
    <property type="molecule type" value="Genomic_DNA"/>
</dbReference>
<gene>
    <name evidence="3" type="ordered locus">Pyrfu_0779</name>
</gene>
<dbReference type="RefSeq" id="WP_014026325.1">
    <property type="nucleotide sequence ID" value="NC_015931.1"/>
</dbReference>
<dbReference type="InterPro" id="IPR029031">
    <property type="entry name" value="Gingipain_N_sf"/>
</dbReference>
<evidence type="ECO:0000313" key="4">
    <source>
        <dbReference type="Proteomes" id="UP000001037"/>
    </source>
</evidence>
<dbReference type="AlphaFoldDB" id="G0EDG3"/>
<keyword evidence="1" id="KW-0732">Signal</keyword>
<dbReference type="Pfam" id="PF01364">
    <property type="entry name" value="Peptidase_C25"/>
    <property type="match status" value="1"/>
</dbReference>
<dbReference type="SUPFAM" id="SSF52129">
    <property type="entry name" value="Caspase-like"/>
    <property type="match status" value="1"/>
</dbReference>
<dbReference type="GeneID" id="11139247"/>
<protein>
    <recommendedName>
        <fullName evidence="2">Gingipain domain-containing protein</fullName>
    </recommendedName>
</protein>
<dbReference type="Gene3D" id="3.40.50.1460">
    <property type="match status" value="1"/>
</dbReference>
<sequence>MSGHRRVLAAIITLVVLLAVTPILAAASSPAETLASLGVAMPNPVVPRDSTLLYEKTIYIGLNVDEDGNWSKLELHASTGKVVYVGLPGGPRLPAIHMVFELPLDTRPVVVVEPLSIQELKLVKPVEPMPSPLRLDTDKPLVRGTVESFYERVTPGVYYTYFALKLNGKKVLHIYIYPVQHHDGKVVYTSMLRVKVYAEKVEMQSESSTSPVLLVIAPTMEIAKLVAELEKSVHPNVKVVAASLENVTKAPPLFPQIPLPGILMPVYPPPPEIMQYYNFTLAAQVRGFIALAKQAYGVTHVLIVGSASEIPPSYYYLSIIEYFFVDPYNGWIPTDYLYADLDLDFNPDVYVGRLPFSNPYLIQMYFEKVKLYEEYQRSPTILVIGGYPFAMAPPVGEAGISTYSVKLGIFRNLEPQFMTRVLGNYTRENFRSLFLEKEQPAWITVIAHGSGNSWADLVYNETVNMITWEELVNATDLLEKSAKRTKIGVVTSVACMNGAWDFDLVPSPWFSPPSVGWAIAAGWGGVAYVGHARSAFEWFKIPIFAVKNGLVSANIGGAILLHGYLAKAWASGARTLGEAVWKGTVLYLNDTLSQLYPELSMGGMTVTLGHTTVLQLTLLGDPLLSLPAPLPEPKPAPNVTLSRFFKLFDASVLYMPLYVEGKMPIYKPGYTESLVVAGDGVKLASVAVERNFGIQLTALKPITIAKPGEQVKLGGKLTGNMLVGVVHKSGYVLMTASALGLYAHHEDGRLNVKVWAAQLLTMPATPVEVYIDGDLVVTSLNDSIEFSVSYDKPGVHVVYVMPRLPSPIVMYYPSLANNYLELIQELFTERIAVRLAKPLKISIGAVLVNAKDTVVVPVQVSLDDKPVDAELDVSVEGPVKPTVHVERLGKGAYLVKLAGVEPGTYTITVRAVYKGEYVAGEGITIQSVTVDKLAASVATELENKLNNKLSEIETRVEQKLEAVANEISGRIAESQDAIITALNEVQAKLASSISSVSETVKKVGEKLASEIETARAHIEKYVEDSIGKAVADVKGSISAMEERVTGKIDQVIDKTSKIEADVNYLKSEVTNVKGRLSKVEDTLTTQTSMLQAIIGVTGATLAASVALHLRRHQS</sequence>
<evidence type="ECO:0000313" key="3">
    <source>
        <dbReference type="EMBL" id="AEM38648.1"/>
    </source>
</evidence>
<dbReference type="GO" id="GO:0008234">
    <property type="term" value="F:cysteine-type peptidase activity"/>
    <property type="evidence" value="ECO:0007669"/>
    <property type="project" value="InterPro"/>
</dbReference>
<dbReference type="HOGENOM" id="CLU_281279_0_0_2"/>
<dbReference type="eggNOG" id="arCOG03876">
    <property type="taxonomic scope" value="Archaea"/>
</dbReference>
<dbReference type="InterPro" id="IPR017868">
    <property type="entry name" value="Filamin/ABP280_repeat-like"/>
</dbReference>
<dbReference type="InterPro" id="IPR001769">
    <property type="entry name" value="Gingipain"/>
</dbReference>
<dbReference type="InParanoid" id="G0EDG3"/>
<dbReference type="Gene3D" id="3.40.50.10390">
    <property type="entry name" value="Gingipain r, domain 1"/>
    <property type="match status" value="1"/>
</dbReference>
<feature type="domain" description="Gingipain" evidence="2">
    <location>
        <begin position="284"/>
        <end position="626"/>
    </location>
</feature>
<reference evidence="3 4" key="1">
    <citation type="journal article" date="2011" name="Stand. Genomic Sci.">
        <title>Complete genome sequence of the hyperthermophilic chemolithoautotroph Pyrolobus fumarii type strain (1A).</title>
        <authorList>
            <person name="Anderson I."/>
            <person name="Goker M."/>
            <person name="Nolan M."/>
            <person name="Lucas S."/>
            <person name="Hammon N."/>
            <person name="Deshpande S."/>
            <person name="Cheng J.F."/>
            <person name="Tapia R."/>
            <person name="Han C."/>
            <person name="Goodwin L."/>
            <person name="Pitluck S."/>
            <person name="Huntemann M."/>
            <person name="Liolios K."/>
            <person name="Ivanova N."/>
            <person name="Pagani I."/>
            <person name="Mavromatis K."/>
            <person name="Ovchinikova G."/>
            <person name="Pati A."/>
            <person name="Chen A."/>
            <person name="Palaniappan K."/>
            <person name="Land M."/>
            <person name="Hauser L."/>
            <person name="Brambilla E.M."/>
            <person name="Huber H."/>
            <person name="Yasawong M."/>
            <person name="Rohde M."/>
            <person name="Spring S."/>
            <person name="Abt B."/>
            <person name="Sikorski J."/>
            <person name="Wirth R."/>
            <person name="Detter J.C."/>
            <person name="Woyke T."/>
            <person name="Bristow J."/>
            <person name="Eisen J.A."/>
            <person name="Markowitz V."/>
            <person name="Hugenholtz P."/>
            <person name="Kyrpides N.C."/>
            <person name="Klenk H.P."/>
            <person name="Lapidus A."/>
        </authorList>
    </citation>
    <scope>NUCLEOTIDE SEQUENCE [LARGE SCALE GENOMIC DNA]</scope>
    <source>
        <strain evidence="4">DSM 11204 / 1A</strain>
    </source>
</reference>